<dbReference type="Proteomes" id="UP000309340">
    <property type="component" value="Unassembled WGS sequence"/>
</dbReference>
<dbReference type="EMBL" id="NAJQ01000033">
    <property type="protein sequence ID" value="TKA82522.1"/>
    <property type="molecule type" value="Genomic_DNA"/>
</dbReference>
<dbReference type="Pfam" id="PF09441">
    <property type="entry name" value="Abp2"/>
    <property type="match status" value="1"/>
</dbReference>
<feature type="compositionally biased region" description="Polar residues" evidence="1">
    <location>
        <begin position="10"/>
        <end position="23"/>
    </location>
</feature>
<dbReference type="GO" id="GO:0003688">
    <property type="term" value="F:DNA replication origin binding"/>
    <property type="evidence" value="ECO:0007669"/>
    <property type="project" value="TreeGrafter"/>
</dbReference>
<feature type="compositionally biased region" description="Low complexity" evidence="1">
    <location>
        <begin position="320"/>
        <end position="344"/>
    </location>
</feature>
<feature type="compositionally biased region" description="Polar residues" evidence="1">
    <location>
        <begin position="363"/>
        <end position="387"/>
    </location>
</feature>
<feature type="region of interest" description="Disordered" evidence="1">
    <location>
        <begin position="1"/>
        <end position="28"/>
    </location>
</feature>
<feature type="region of interest" description="Disordered" evidence="1">
    <location>
        <begin position="304"/>
        <end position="449"/>
    </location>
</feature>
<comment type="caution">
    <text evidence="2">The sequence shown here is derived from an EMBL/GenBank/DDBJ whole genome shotgun (WGS) entry which is preliminary data.</text>
</comment>
<evidence type="ECO:0000313" key="2">
    <source>
        <dbReference type="EMBL" id="TKA82522.1"/>
    </source>
</evidence>
<sequence length="710" mass="77257">MSVSPRIHRSTSANLAPGSSPNRSLPPKEVTAETITDAYVSFVLYCNPHFPLNTDAETLRTNFNSSPKSDNKEFETYRLFELIRKLDAKEIKTWGQLALDLGVVAPDVNKGQSVQKVQQYTVRLKRWMHAMHIDAFFEYLLGKQHNYFTDLPPLSDPYPADGRDNVLAEDDLAIRALDPSFRPKRGRRRNSEAGLDEDGMSGPPGKQRRRDGGEQDGLLMSAYPASAHPDGFGDPWAIASAVTPQTFAPWASKPTETQTAITTTAPSHLRRQLHDDTRHAATPHPMTAQPTSMVAHIEAAFEGEPKSAITPARKRRKHGPAVSSAWPSASAPGAKPRGRPPASRNVQDGPFSTFPADPGNLRGTASTKADTPDTMITTESQGTTQTAPARPPLTGRQSDGSGRPGRLSLQVPQHTGGPVRLATPPPKVLVNGEANDSEGRSSTYTPSVEQATQLPVGRALKQRVVGNMQPADREIPGFAYEVLKRVLTNDLLRATLVGRQQRLNGDEAKNLADAVLQRMGIPKEDTDESRDDIARLTAASWLGLGEQLNVPLGPATGHGKRINVTRFRMDAEGYEEIVSAQEGASGDIREVFDLSWTVSMANCSGAFELKGLTFSTLPPLLDDDSHDAMISKALFVAKQIGISGDQALKQAMLAAAGMEQSPADVPDDQVEWKARCLAMEMSGQMARGELKRVKNELLERILDVMLWSGE</sequence>
<dbReference type="AlphaFoldDB" id="A0A4U0XX47"/>
<dbReference type="STRING" id="329884.A0A4U0XX47"/>
<name>A0A4U0XX47_9PEZI</name>
<evidence type="ECO:0000313" key="3">
    <source>
        <dbReference type="Proteomes" id="UP000309340"/>
    </source>
</evidence>
<dbReference type="OrthoDB" id="2104370at2759"/>
<feature type="region of interest" description="Disordered" evidence="1">
    <location>
        <begin position="178"/>
        <end position="226"/>
    </location>
</feature>
<accession>A0A4U0XX47</accession>
<dbReference type="InterPro" id="IPR018562">
    <property type="entry name" value="ARS-binding_2"/>
</dbReference>
<proteinExistence type="predicted"/>
<feature type="compositionally biased region" description="Polar residues" evidence="1">
    <location>
        <begin position="440"/>
        <end position="449"/>
    </location>
</feature>
<feature type="compositionally biased region" description="Low complexity" evidence="1">
    <location>
        <begin position="255"/>
        <end position="264"/>
    </location>
</feature>
<dbReference type="PANTHER" id="PTHR42048:SF1">
    <property type="entry name" value="ARS-BINDING PROTEIN 2"/>
    <property type="match status" value="1"/>
</dbReference>
<reference evidence="2 3" key="1">
    <citation type="submission" date="2017-03" db="EMBL/GenBank/DDBJ databases">
        <title>Genomes of endolithic fungi from Antarctica.</title>
        <authorList>
            <person name="Coleine C."/>
            <person name="Masonjones S."/>
            <person name="Stajich J.E."/>
        </authorList>
    </citation>
    <scope>NUCLEOTIDE SEQUENCE [LARGE SCALE GENOMIC DNA]</scope>
    <source>
        <strain evidence="2 3">CCFEE 5184</strain>
    </source>
</reference>
<dbReference type="PANTHER" id="PTHR42048">
    <property type="entry name" value="ARS-BINDING PROTEIN 2"/>
    <property type="match status" value="1"/>
</dbReference>
<keyword evidence="3" id="KW-1185">Reference proteome</keyword>
<protein>
    <recommendedName>
        <fullName evidence="4">ARS-binding protein 2</fullName>
    </recommendedName>
</protein>
<evidence type="ECO:0000256" key="1">
    <source>
        <dbReference type="SAM" id="MobiDB-lite"/>
    </source>
</evidence>
<gene>
    <name evidence="2" type="ORF">B0A55_01232</name>
</gene>
<feature type="region of interest" description="Disordered" evidence="1">
    <location>
        <begin position="249"/>
        <end position="271"/>
    </location>
</feature>
<organism evidence="2 3">
    <name type="scientific">Friedmanniomyces simplex</name>
    <dbReference type="NCBI Taxonomy" id="329884"/>
    <lineage>
        <taxon>Eukaryota</taxon>
        <taxon>Fungi</taxon>
        <taxon>Dikarya</taxon>
        <taxon>Ascomycota</taxon>
        <taxon>Pezizomycotina</taxon>
        <taxon>Dothideomycetes</taxon>
        <taxon>Dothideomycetidae</taxon>
        <taxon>Mycosphaerellales</taxon>
        <taxon>Teratosphaeriaceae</taxon>
        <taxon>Friedmanniomyces</taxon>
    </lineage>
</organism>
<evidence type="ECO:0008006" key="4">
    <source>
        <dbReference type="Google" id="ProtNLM"/>
    </source>
</evidence>